<evidence type="ECO:0000256" key="3">
    <source>
        <dbReference type="ARBA" id="ARBA00023242"/>
    </source>
</evidence>
<dbReference type="OrthoDB" id="5377312at2759"/>
<dbReference type="EMBL" id="KQ965747">
    <property type="protein sequence ID" value="KXS17450.1"/>
    <property type="molecule type" value="Genomic_DNA"/>
</dbReference>
<reference evidence="5 6" key="1">
    <citation type="journal article" date="2015" name="Genome Biol. Evol.">
        <title>Phylogenomic analyses indicate that early fungi evolved digesting cell walls of algal ancestors of land plants.</title>
        <authorList>
            <person name="Chang Y."/>
            <person name="Wang S."/>
            <person name="Sekimoto S."/>
            <person name="Aerts A.L."/>
            <person name="Choi C."/>
            <person name="Clum A."/>
            <person name="LaButti K.M."/>
            <person name="Lindquist E.A."/>
            <person name="Yee Ngan C."/>
            <person name="Ohm R.A."/>
            <person name="Salamov A.A."/>
            <person name="Grigoriev I.V."/>
            <person name="Spatafora J.W."/>
            <person name="Berbee M.L."/>
        </authorList>
    </citation>
    <scope>NUCLEOTIDE SEQUENCE [LARGE SCALE GENOMIC DNA]</scope>
    <source>
        <strain evidence="5 6">JEL478</strain>
    </source>
</reference>
<dbReference type="Proteomes" id="UP000070544">
    <property type="component" value="Unassembled WGS sequence"/>
</dbReference>
<dbReference type="STRING" id="1344416.A0A139AL01"/>
<feature type="region of interest" description="Disordered" evidence="4">
    <location>
        <begin position="76"/>
        <end position="107"/>
    </location>
</feature>
<dbReference type="InterPro" id="IPR024661">
    <property type="entry name" value="RNA_pol_III_Rpc31"/>
</dbReference>
<evidence type="ECO:0000313" key="6">
    <source>
        <dbReference type="Proteomes" id="UP000070544"/>
    </source>
</evidence>
<feature type="region of interest" description="Disordered" evidence="4">
    <location>
        <begin position="1"/>
        <end position="52"/>
    </location>
</feature>
<sequence>MSRGGGRGRGGGPRGLSSLAKFPGMGGEQGPTNLIFTDPTVGQPPIDISNPLEMTPQLTECVKVARRLRLAMRKSPYYIEPVEQKKSSLKDEAPKPPPPDKLSSIPTDLSLFPEELHQVHDPFKRAEAVRKAKMAKMTPEELSAFTARFENAEADDKAADDDPDAVPPEEEYNEEEEEDEHDYVEPDMWDDDYDALGDDVGGGERDE</sequence>
<comment type="subcellular location">
    <subcellularLocation>
        <location evidence="1">Nucleus</location>
    </subcellularLocation>
</comment>
<evidence type="ECO:0008006" key="7">
    <source>
        <dbReference type="Google" id="ProtNLM"/>
    </source>
</evidence>
<dbReference type="GO" id="GO:0006383">
    <property type="term" value="P:transcription by RNA polymerase III"/>
    <property type="evidence" value="ECO:0007669"/>
    <property type="project" value="InterPro"/>
</dbReference>
<evidence type="ECO:0000256" key="4">
    <source>
        <dbReference type="SAM" id="MobiDB-lite"/>
    </source>
</evidence>
<dbReference type="PANTHER" id="PTHR15367">
    <property type="entry name" value="DNA-DIRECTED RNA POLYMERASE III"/>
    <property type="match status" value="1"/>
</dbReference>
<name>A0A139AL01_GONPJ</name>
<dbReference type="GO" id="GO:0005666">
    <property type="term" value="C:RNA polymerase III complex"/>
    <property type="evidence" value="ECO:0007669"/>
    <property type="project" value="TreeGrafter"/>
</dbReference>
<evidence type="ECO:0000256" key="1">
    <source>
        <dbReference type="ARBA" id="ARBA00004123"/>
    </source>
</evidence>
<feature type="compositionally biased region" description="Gly residues" evidence="4">
    <location>
        <begin position="1"/>
        <end position="14"/>
    </location>
</feature>
<dbReference type="OMA" id="KDLHAPF"/>
<accession>A0A139AL01</accession>
<dbReference type="PANTHER" id="PTHR15367:SF2">
    <property type="entry name" value="DNA-DIRECTED RNA POLYMERASE III SUBUNIT"/>
    <property type="match status" value="1"/>
</dbReference>
<feature type="compositionally biased region" description="Basic and acidic residues" evidence="4">
    <location>
        <begin position="82"/>
        <end position="94"/>
    </location>
</feature>
<evidence type="ECO:0000313" key="5">
    <source>
        <dbReference type="EMBL" id="KXS17450.1"/>
    </source>
</evidence>
<comment type="similarity">
    <text evidence="2">Belongs to the eukaryotic RPC7 RNA polymerase subunit family.</text>
</comment>
<proteinExistence type="inferred from homology"/>
<keyword evidence="6" id="KW-1185">Reference proteome</keyword>
<gene>
    <name evidence="5" type="ORF">M427DRAFT_153916</name>
</gene>
<keyword evidence="3" id="KW-0539">Nucleus</keyword>
<dbReference type="AlphaFoldDB" id="A0A139AL01"/>
<feature type="compositionally biased region" description="Acidic residues" evidence="4">
    <location>
        <begin position="158"/>
        <end position="197"/>
    </location>
</feature>
<evidence type="ECO:0000256" key="2">
    <source>
        <dbReference type="ARBA" id="ARBA00008352"/>
    </source>
</evidence>
<feature type="region of interest" description="Disordered" evidence="4">
    <location>
        <begin position="148"/>
        <end position="207"/>
    </location>
</feature>
<protein>
    <recommendedName>
        <fullName evidence="7">DNA-directed RNA polymerase III subunit</fullName>
    </recommendedName>
</protein>
<organism evidence="5 6">
    <name type="scientific">Gonapodya prolifera (strain JEL478)</name>
    <name type="common">Monoblepharis prolifera</name>
    <dbReference type="NCBI Taxonomy" id="1344416"/>
    <lineage>
        <taxon>Eukaryota</taxon>
        <taxon>Fungi</taxon>
        <taxon>Fungi incertae sedis</taxon>
        <taxon>Chytridiomycota</taxon>
        <taxon>Chytridiomycota incertae sedis</taxon>
        <taxon>Monoblepharidomycetes</taxon>
        <taxon>Monoblepharidales</taxon>
        <taxon>Gonapodyaceae</taxon>
        <taxon>Gonapodya</taxon>
    </lineage>
</organism>